<dbReference type="GO" id="GO:0005840">
    <property type="term" value="C:ribosome"/>
    <property type="evidence" value="ECO:0007669"/>
    <property type="project" value="UniProtKB-KW"/>
</dbReference>
<dbReference type="SUPFAM" id="SSF55653">
    <property type="entry name" value="Ribosomal protein L9 C-domain"/>
    <property type="match status" value="1"/>
</dbReference>
<dbReference type="InterPro" id="IPR036791">
    <property type="entry name" value="Ribosomal_bL9_C_sf"/>
</dbReference>
<dbReference type="AlphaFoldDB" id="A0A1F6NS23"/>
<keyword evidence="5 7" id="KW-0687">Ribonucleoprotein</keyword>
<organism evidence="10 11">
    <name type="scientific">Candidatus Magasanikbacteria bacterium RIFOXYC12_FULL_33_11</name>
    <dbReference type="NCBI Taxonomy" id="1798701"/>
    <lineage>
        <taxon>Bacteria</taxon>
        <taxon>Candidatus Magasanikiibacteriota</taxon>
    </lineage>
</organism>
<evidence type="ECO:0000256" key="2">
    <source>
        <dbReference type="ARBA" id="ARBA00022730"/>
    </source>
</evidence>
<dbReference type="InterPro" id="IPR020594">
    <property type="entry name" value="Ribosomal_bL9_bac/chp"/>
</dbReference>
<evidence type="ECO:0000259" key="9">
    <source>
        <dbReference type="Pfam" id="PF03948"/>
    </source>
</evidence>
<evidence type="ECO:0000256" key="3">
    <source>
        <dbReference type="ARBA" id="ARBA00022884"/>
    </source>
</evidence>
<dbReference type="GO" id="GO:1990904">
    <property type="term" value="C:ribonucleoprotein complex"/>
    <property type="evidence" value="ECO:0007669"/>
    <property type="project" value="UniProtKB-KW"/>
</dbReference>
<dbReference type="Pfam" id="PF03948">
    <property type="entry name" value="Ribosomal_L9_C"/>
    <property type="match status" value="1"/>
</dbReference>
<dbReference type="GO" id="GO:0006412">
    <property type="term" value="P:translation"/>
    <property type="evidence" value="ECO:0007669"/>
    <property type="project" value="UniProtKB-UniRule"/>
</dbReference>
<keyword evidence="4 7" id="KW-0689">Ribosomal protein</keyword>
<dbReference type="SUPFAM" id="SSF55658">
    <property type="entry name" value="L9 N-domain-like"/>
    <property type="match status" value="1"/>
</dbReference>
<evidence type="ECO:0000259" key="8">
    <source>
        <dbReference type="Pfam" id="PF01281"/>
    </source>
</evidence>
<dbReference type="PANTHER" id="PTHR21368">
    <property type="entry name" value="50S RIBOSOMAL PROTEIN L9"/>
    <property type="match status" value="1"/>
</dbReference>
<accession>A0A1F6NS23</accession>
<evidence type="ECO:0000313" key="11">
    <source>
        <dbReference type="Proteomes" id="UP000178349"/>
    </source>
</evidence>
<evidence type="ECO:0000313" key="10">
    <source>
        <dbReference type="EMBL" id="OGH86741.1"/>
    </source>
</evidence>
<proteinExistence type="inferred from homology"/>
<evidence type="ECO:0000256" key="5">
    <source>
        <dbReference type="ARBA" id="ARBA00023274"/>
    </source>
</evidence>
<evidence type="ECO:0000256" key="7">
    <source>
        <dbReference type="HAMAP-Rule" id="MF_00503"/>
    </source>
</evidence>
<comment type="similarity">
    <text evidence="1 7">Belongs to the bacterial ribosomal protein bL9 family.</text>
</comment>
<dbReference type="InterPro" id="IPR036935">
    <property type="entry name" value="Ribosomal_bL9_N_sf"/>
</dbReference>
<dbReference type="EMBL" id="MFQW01000002">
    <property type="protein sequence ID" value="OGH86741.1"/>
    <property type="molecule type" value="Genomic_DNA"/>
</dbReference>
<name>A0A1F6NS23_9BACT</name>
<dbReference type="Gene3D" id="3.40.5.10">
    <property type="entry name" value="Ribosomal protein L9, N-terminal domain"/>
    <property type="match status" value="1"/>
</dbReference>
<dbReference type="Pfam" id="PF01281">
    <property type="entry name" value="Ribosomal_L9_N"/>
    <property type="match status" value="1"/>
</dbReference>
<dbReference type="NCBIfam" id="TIGR00158">
    <property type="entry name" value="L9"/>
    <property type="match status" value="1"/>
</dbReference>
<evidence type="ECO:0000256" key="6">
    <source>
        <dbReference type="ARBA" id="ARBA00035292"/>
    </source>
</evidence>
<reference evidence="10 11" key="1">
    <citation type="journal article" date="2016" name="Nat. Commun.">
        <title>Thousands of microbial genomes shed light on interconnected biogeochemical processes in an aquifer system.</title>
        <authorList>
            <person name="Anantharaman K."/>
            <person name="Brown C.T."/>
            <person name="Hug L.A."/>
            <person name="Sharon I."/>
            <person name="Castelle C.J."/>
            <person name="Probst A.J."/>
            <person name="Thomas B.C."/>
            <person name="Singh A."/>
            <person name="Wilkins M.J."/>
            <person name="Karaoz U."/>
            <person name="Brodie E.L."/>
            <person name="Williams K.H."/>
            <person name="Hubbard S.S."/>
            <person name="Banfield J.F."/>
        </authorList>
    </citation>
    <scope>NUCLEOTIDE SEQUENCE [LARGE SCALE GENOMIC DNA]</scope>
</reference>
<dbReference type="GO" id="GO:0019843">
    <property type="term" value="F:rRNA binding"/>
    <property type="evidence" value="ECO:0007669"/>
    <property type="project" value="UniProtKB-UniRule"/>
</dbReference>
<dbReference type="InterPro" id="IPR020070">
    <property type="entry name" value="Ribosomal_bL9_N"/>
</dbReference>
<dbReference type="InterPro" id="IPR020069">
    <property type="entry name" value="Ribosomal_bL9_C"/>
</dbReference>
<dbReference type="InterPro" id="IPR009027">
    <property type="entry name" value="Ribosomal_bL9/RNase_H1_N"/>
</dbReference>
<feature type="domain" description="Large ribosomal subunit protein bL9 C-terminal" evidence="9">
    <location>
        <begin position="65"/>
        <end position="146"/>
    </location>
</feature>
<comment type="caution">
    <text evidence="10">The sequence shown here is derived from an EMBL/GenBank/DDBJ whole genome shotgun (WGS) entry which is preliminary data.</text>
</comment>
<comment type="function">
    <text evidence="7">Binds to the 23S rRNA.</text>
</comment>
<dbReference type="Gene3D" id="3.10.430.100">
    <property type="entry name" value="Ribosomal protein L9, C-terminal domain"/>
    <property type="match status" value="1"/>
</dbReference>
<protein>
    <recommendedName>
        <fullName evidence="6 7">Large ribosomal subunit protein bL9</fullName>
    </recommendedName>
</protein>
<keyword evidence="2 7" id="KW-0699">rRNA-binding</keyword>
<dbReference type="Proteomes" id="UP000178349">
    <property type="component" value="Unassembled WGS sequence"/>
</dbReference>
<dbReference type="HAMAP" id="MF_00503">
    <property type="entry name" value="Ribosomal_bL9"/>
    <property type="match status" value="1"/>
</dbReference>
<sequence length="148" mass="16448">MKVIFLKDVKGTAKKGEIKEVSDGYARNFLMKQGLATMATDTELKKLESQAKKKTKQMESELESLQKMAGRLDGAEIEIFAKTSNSGTLYAAITSDKLASAIKKQLSIKVKPEQIKLKEPLKEIGEHDVHIAFSHGLEADIRVRISEE</sequence>
<dbReference type="FunFam" id="3.40.5.10:FF:000002">
    <property type="entry name" value="50S ribosomal protein L9"/>
    <property type="match status" value="1"/>
</dbReference>
<dbReference type="GO" id="GO:0003735">
    <property type="term" value="F:structural constituent of ribosome"/>
    <property type="evidence" value="ECO:0007669"/>
    <property type="project" value="InterPro"/>
</dbReference>
<evidence type="ECO:0000256" key="1">
    <source>
        <dbReference type="ARBA" id="ARBA00010605"/>
    </source>
</evidence>
<dbReference type="InterPro" id="IPR000244">
    <property type="entry name" value="Ribosomal_bL9"/>
</dbReference>
<gene>
    <name evidence="7" type="primary">rplI</name>
    <name evidence="10" type="ORF">A2493_02120</name>
</gene>
<keyword evidence="3 7" id="KW-0694">RNA-binding</keyword>
<evidence type="ECO:0000256" key="4">
    <source>
        <dbReference type="ARBA" id="ARBA00022980"/>
    </source>
</evidence>
<feature type="domain" description="Ribosomal protein L9" evidence="8">
    <location>
        <begin position="1"/>
        <end position="47"/>
    </location>
</feature>